<evidence type="ECO:0000256" key="1">
    <source>
        <dbReference type="SAM" id="MobiDB-lite"/>
    </source>
</evidence>
<comment type="caution">
    <text evidence="2">The sequence shown here is derived from an EMBL/GenBank/DDBJ whole genome shotgun (WGS) entry which is preliminary data.</text>
</comment>
<keyword evidence="3" id="KW-1185">Reference proteome</keyword>
<dbReference type="EMBL" id="CAJPIN010002671">
    <property type="protein sequence ID" value="CAG2055599.1"/>
    <property type="molecule type" value="Genomic_DNA"/>
</dbReference>
<feature type="region of interest" description="Disordered" evidence="1">
    <location>
        <begin position="49"/>
        <end position="83"/>
    </location>
</feature>
<gene>
    <name evidence="2" type="ORF">TPAB3V08_LOCUS2601</name>
</gene>
<evidence type="ECO:0000313" key="3">
    <source>
        <dbReference type="Proteomes" id="UP001153148"/>
    </source>
</evidence>
<proteinExistence type="predicted"/>
<feature type="compositionally biased region" description="Polar residues" evidence="1">
    <location>
        <begin position="104"/>
        <end position="116"/>
    </location>
</feature>
<name>A0ABN7NL40_TIMPD</name>
<organism evidence="2 3">
    <name type="scientific">Timema podura</name>
    <name type="common">Walking stick</name>
    <dbReference type="NCBI Taxonomy" id="61482"/>
    <lineage>
        <taxon>Eukaryota</taxon>
        <taxon>Metazoa</taxon>
        <taxon>Ecdysozoa</taxon>
        <taxon>Arthropoda</taxon>
        <taxon>Hexapoda</taxon>
        <taxon>Insecta</taxon>
        <taxon>Pterygota</taxon>
        <taxon>Neoptera</taxon>
        <taxon>Polyneoptera</taxon>
        <taxon>Phasmatodea</taxon>
        <taxon>Timematodea</taxon>
        <taxon>Timematoidea</taxon>
        <taxon>Timematidae</taxon>
        <taxon>Timema</taxon>
    </lineage>
</organism>
<accession>A0ABN7NL40</accession>
<sequence>MDYNTCTLVKLPVLNFDKNPSWKVLWGKILKLNMIASGYRRNSIHIQEKKVPPLALKPQQETSESKAVDTQLSSDKRPTSSIAFNNTFPTRVFAKHTSIKCVTKQNDPSGSLNQEVKGTRYGSRGPKEADELCSKNDFKYYGSYKWVEPGK</sequence>
<protein>
    <submittedName>
        <fullName evidence="2">Uncharacterized protein</fullName>
    </submittedName>
</protein>
<feature type="compositionally biased region" description="Polar residues" evidence="1">
    <location>
        <begin position="68"/>
        <end position="83"/>
    </location>
</feature>
<feature type="region of interest" description="Disordered" evidence="1">
    <location>
        <begin position="104"/>
        <end position="128"/>
    </location>
</feature>
<reference evidence="2" key="1">
    <citation type="submission" date="2021-03" db="EMBL/GenBank/DDBJ databases">
        <authorList>
            <person name="Tran Van P."/>
        </authorList>
    </citation>
    <scope>NUCLEOTIDE SEQUENCE</scope>
</reference>
<dbReference type="Proteomes" id="UP001153148">
    <property type="component" value="Unassembled WGS sequence"/>
</dbReference>
<evidence type="ECO:0000313" key="2">
    <source>
        <dbReference type="EMBL" id="CAG2055599.1"/>
    </source>
</evidence>